<dbReference type="InterPro" id="IPR052927">
    <property type="entry name" value="DCC_oxidoreductase"/>
</dbReference>
<protein>
    <submittedName>
        <fullName evidence="1">DUF393 domain-containing protein</fullName>
    </submittedName>
</protein>
<dbReference type="Pfam" id="PF04134">
    <property type="entry name" value="DCC1-like"/>
    <property type="match status" value="1"/>
</dbReference>
<proteinExistence type="predicted"/>
<name>A0A6N6M1V2_9FLAO</name>
<dbReference type="EMBL" id="WACR01000011">
    <property type="protein sequence ID" value="KAB1062693.1"/>
    <property type="molecule type" value="Genomic_DNA"/>
</dbReference>
<dbReference type="GO" id="GO:0015035">
    <property type="term" value="F:protein-disulfide reductase activity"/>
    <property type="evidence" value="ECO:0007669"/>
    <property type="project" value="InterPro"/>
</dbReference>
<dbReference type="RefSeq" id="WP_151169656.1">
    <property type="nucleotide sequence ID" value="NZ_WACR01000011.1"/>
</dbReference>
<dbReference type="PANTHER" id="PTHR33639">
    <property type="entry name" value="THIOL-DISULFIDE OXIDOREDUCTASE DCC"/>
    <property type="match status" value="1"/>
</dbReference>
<keyword evidence="2" id="KW-1185">Reference proteome</keyword>
<dbReference type="InterPro" id="IPR007263">
    <property type="entry name" value="DCC1-like"/>
</dbReference>
<dbReference type="Proteomes" id="UP000435357">
    <property type="component" value="Unassembled WGS sequence"/>
</dbReference>
<gene>
    <name evidence="1" type="ORF">F3059_12165</name>
</gene>
<reference evidence="1 2" key="1">
    <citation type="submission" date="2019-09" db="EMBL/GenBank/DDBJ databases">
        <title>Genomes of Cryomorphaceae.</title>
        <authorList>
            <person name="Bowman J.P."/>
        </authorList>
    </citation>
    <scope>NUCLEOTIDE SEQUENCE [LARGE SCALE GENOMIC DNA]</scope>
    <source>
        <strain evidence="1 2">KCTC 52047</strain>
    </source>
</reference>
<sequence>MGNHSSNSFDKPIVFYDGVCNLCNGAVQFILKHEKSSVLQFASLQSEFAKNLIKQNKIPSSVDSIVFYDNENVDVKSKAAFRIAQHLKAPWSFVNIFSILPKSVTNAGYDLIARYRYQIFGKKETCPMPSKETRDRFIDI</sequence>
<comment type="caution">
    <text evidence="1">The sequence shown here is derived from an EMBL/GenBank/DDBJ whole genome shotgun (WGS) entry which is preliminary data.</text>
</comment>
<accession>A0A6N6M1V2</accession>
<organism evidence="1 2">
    <name type="scientific">Salibacter halophilus</name>
    <dbReference type="NCBI Taxonomy" id="1803916"/>
    <lineage>
        <taxon>Bacteria</taxon>
        <taxon>Pseudomonadati</taxon>
        <taxon>Bacteroidota</taxon>
        <taxon>Flavobacteriia</taxon>
        <taxon>Flavobacteriales</taxon>
        <taxon>Salibacteraceae</taxon>
        <taxon>Salibacter</taxon>
    </lineage>
</organism>
<evidence type="ECO:0000313" key="2">
    <source>
        <dbReference type="Proteomes" id="UP000435357"/>
    </source>
</evidence>
<dbReference type="AlphaFoldDB" id="A0A6N6M1V2"/>
<evidence type="ECO:0000313" key="1">
    <source>
        <dbReference type="EMBL" id="KAB1062693.1"/>
    </source>
</evidence>
<dbReference type="OrthoDB" id="9785438at2"/>
<dbReference type="PANTHER" id="PTHR33639:SF2">
    <property type="entry name" value="DUF393 DOMAIN-CONTAINING PROTEIN"/>
    <property type="match status" value="1"/>
</dbReference>